<dbReference type="Proteomes" id="UP000235616">
    <property type="component" value="Unassembled WGS sequence"/>
</dbReference>
<accession>A0A2N7VY02</accession>
<organism evidence="1 2">
    <name type="scientific">Trinickia dabaoshanensis</name>
    <dbReference type="NCBI Taxonomy" id="564714"/>
    <lineage>
        <taxon>Bacteria</taxon>
        <taxon>Pseudomonadati</taxon>
        <taxon>Pseudomonadota</taxon>
        <taxon>Betaproteobacteria</taxon>
        <taxon>Burkholderiales</taxon>
        <taxon>Burkholderiaceae</taxon>
        <taxon>Trinickia</taxon>
    </lineage>
</organism>
<dbReference type="AlphaFoldDB" id="A0A2N7VY02"/>
<dbReference type="EMBL" id="PNYA01000004">
    <property type="protein sequence ID" value="PMS22034.1"/>
    <property type="molecule type" value="Genomic_DNA"/>
</dbReference>
<comment type="caution">
    <text evidence="1">The sequence shown here is derived from an EMBL/GenBank/DDBJ whole genome shotgun (WGS) entry which is preliminary data.</text>
</comment>
<dbReference type="RefSeq" id="WP_102644434.1">
    <property type="nucleotide sequence ID" value="NZ_PNYA01000004.1"/>
</dbReference>
<evidence type="ECO:0000313" key="1">
    <source>
        <dbReference type="EMBL" id="PMS22034.1"/>
    </source>
</evidence>
<keyword evidence="2" id="KW-1185">Reference proteome</keyword>
<reference evidence="1 2" key="1">
    <citation type="submission" date="2018-01" db="EMBL/GenBank/DDBJ databases">
        <title>Whole genome analyses suggest that Burkholderia sensu lato contains two further novel genera in the rhizoxinica-symbiotica group Mycetohabitans gen. nov., and Trinickia gen. nov.: implications for the evolution of diazotrophy and nodulation in the Burkholderiaceae.</title>
        <authorList>
            <person name="Estrada-de los Santos P."/>
            <person name="Palmer M."/>
            <person name="Chavez-Ramirez B."/>
            <person name="Beukes C."/>
            <person name="Steenkamp E.T."/>
            <person name="Hirsch A.M."/>
            <person name="Manyaka P."/>
            <person name="Maluk M."/>
            <person name="Lafos M."/>
            <person name="Crook M."/>
            <person name="Gross E."/>
            <person name="Simon M.F."/>
            <person name="Bueno dos Reis Junior F."/>
            <person name="Poole P.S."/>
            <person name="Venter S.N."/>
            <person name="James E.K."/>
        </authorList>
    </citation>
    <scope>NUCLEOTIDE SEQUENCE [LARGE SCALE GENOMIC DNA]</scope>
    <source>
        <strain evidence="1 2">GIMN1.004</strain>
    </source>
</reference>
<gene>
    <name evidence="1" type="ORF">C0Z18_05815</name>
</gene>
<sequence length="158" mass="16878">MDMAQTGQQALASQSPPHRNDAALLMELAGTLGLEDETARQFAGSGRLSLGDIEFALHTNDRSAHPRQLIAEAALACPPQVERSTWHDALLVANEAAMISGEWGFVVDEEGAASLVMRVTESMQTPACLRAVLEGMYELCTAVREGASALPTSQRVSQ</sequence>
<name>A0A2N7VY02_9BURK</name>
<proteinExistence type="predicted"/>
<evidence type="ECO:0000313" key="2">
    <source>
        <dbReference type="Proteomes" id="UP000235616"/>
    </source>
</evidence>
<protein>
    <recommendedName>
        <fullName evidence="3">Type III secretion system chaperone</fullName>
    </recommendedName>
</protein>
<evidence type="ECO:0008006" key="3">
    <source>
        <dbReference type="Google" id="ProtNLM"/>
    </source>
</evidence>
<dbReference type="OrthoDB" id="216757at119060"/>